<sequence length="581" mass="65856">MKQHCDAGRTSHVENTCFEVHLRFLKMDMTDENDSHQLRYMDTSPNIPTSSTPPAVRKFRNHIQPELGATRVHPGKGNDPDVASTLVHGIRTKSAFSSRSLLNPPLKTSLQNKLQELSDDVYASGHKAPLGRSYDQRMGLPSWYNDRTTFGVKTITDGAAREIINPPKTAVEVEKNAQVGHEAYVLSHNAYYVGERIDRKYDWYHCSKDSRFGMLTPHFNDGRNVGKCLCGLGESRKFCNPKTVWKRSGNKEKLEPKSDKANWMRRNPLNLPPDHTFGLLPPLDEYGAGETIHSTGPGQYARGPDPQRSLVNAVRHHLKKVNFQNFPSLLQAFRHYDKKGKGRIDKEDLQAVCRQFQLDVGGPVLGDLMDCCDTDKDGQINFLEFANYLNWKDMMFIDPRDQRIITNERKYLSQSEQRPAYQALIKPEDLEPVEPGSSKKTPRTLRRLIADPDHFFIASSLIGPISDRPLTSNSRTYGIPSVRSDLAVPRIKRVADTTDYGDTSRAADLLHPSVYALRGVHEEDFFCPRTKEEIAEIFSNVGVNISGETFEEAWRLASMRQPHGDVCVEDFRDVLKEMKAM</sequence>
<name>A0A8D3AS29_SCOMX</name>
<protein>
    <recommendedName>
        <fullName evidence="10">EF-hand domain-containing protein</fullName>
    </recommendedName>
</protein>
<evidence type="ECO:0000256" key="2">
    <source>
        <dbReference type="ARBA" id="ARBA00022490"/>
    </source>
</evidence>
<dbReference type="Pfam" id="PF25325">
    <property type="entry name" value="EF-hand_EFHB_C"/>
    <property type="match status" value="1"/>
</dbReference>
<dbReference type="Gene3D" id="1.10.238.10">
    <property type="entry name" value="EF-hand"/>
    <property type="match status" value="1"/>
</dbReference>
<evidence type="ECO:0000256" key="7">
    <source>
        <dbReference type="ARBA" id="ARBA00023069"/>
    </source>
</evidence>
<dbReference type="PROSITE" id="PS00018">
    <property type="entry name" value="EF_HAND_1"/>
    <property type="match status" value="1"/>
</dbReference>
<feature type="domain" description="EF-hand" evidence="10">
    <location>
        <begin position="324"/>
        <end position="359"/>
    </location>
</feature>
<dbReference type="SUPFAM" id="SSF47473">
    <property type="entry name" value="EF-hand"/>
    <property type="match status" value="1"/>
</dbReference>
<evidence type="ECO:0000313" key="11">
    <source>
        <dbReference type="Ensembl" id="ENSSMAP00000022616.1"/>
    </source>
</evidence>
<keyword evidence="8" id="KW-0206">Cytoskeleton</keyword>
<dbReference type="InterPro" id="IPR057428">
    <property type="entry name" value="EFHB_EF-hand_C"/>
</dbReference>
<dbReference type="Proteomes" id="UP000694558">
    <property type="component" value="Chromosome 16"/>
</dbReference>
<dbReference type="PROSITE" id="PS50222">
    <property type="entry name" value="EF_HAND_2"/>
    <property type="match status" value="2"/>
</dbReference>
<keyword evidence="3" id="KW-0479">Metal-binding</keyword>
<comment type="subcellular location">
    <subcellularLocation>
        <location evidence="1">Cytoplasm</location>
        <location evidence="1">Cytoskeleton</location>
        <location evidence="1">Flagellum axoneme</location>
    </subcellularLocation>
</comment>
<evidence type="ECO:0000256" key="6">
    <source>
        <dbReference type="ARBA" id="ARBA00022846"/>
    </source>
</evidence>
<keyword evidence="9" id="KW-0966">Cell projection</keyword>
<dbReference type="InterPro" id="IPR018247">
    <property type="entry name" value="EF_Hand_1_Ca_BS"/>
</dbReference>
<evidence type="ECO:0000256" key="3">
    <source>
        <dbReference type="ARBA" id="ARBA00022723"/>
    </source>
</evidence>
<dbReference type="GeneTree" id="ENSGT00940000168259"/>
<dbReference type="Pfam" id="PF13499">
    <property type="entry name" value="EF-hand_7"/>
    <property type="match status" value="1"/>
</dbReference>
<evidence type="ECO:0000256" key="5">
    <source>
        <dbReference type="ARBA" id="ARBA00022837"/>
    </source>
</evidence>
<evidence type="ECO:0000256" key="9">
    <source>
        <dbReference type="ARBA" id="ARBA00023273"/>
    </source>
</evidence>
<keyword evidence="7" id="KW-0969">Cilium</keyword>
<dbReference type="PANTHER" id="PTHR12086">
    <property type="entry name" value="EF-HAND DOMAIN C-TERMINAL CONTAINING PROTEIN"/>
    <property type="match status" value="1"/>
</dbReference>
<dbReference type="Ensembl" id="ENSSMAT00000022878.2">
    <property type="protein sequence ID" value="ENSSMAP00000022616.1"/>
    <property type="gene ID" value="ENSSMAG00000013816.2"/>
</dbReference>
<dbReference type="OMA" id="DKVVREY"/>
<keyword evidence="4" id="KW-0677">Repeat</keyword>
<feature type="domain" description="EF-hand" evidence="10">
    <location>
        <begin position="360"/>
        <end position="395"/>
    </location>
</feature>
<dbReference type="InterPro" id="IPR002048">
    <property type="entry name" value="EF_hand_dom"/>
</dbReference>
<dbReference type="AlphaFoldDB" id="A0A8D3AS29"/>
<keyword evidence="2" id="KW-0963">Cytoplasm</keyword>
<dbReference type="SMART" id="SM00054">
    <property type="entry name" value="EFh"/>
    <property type="match status" value="2"/>
</dbReference>
<proteinExistence type="predicted"/>
<evidence type="ECO:0000256" key="8">
    <source>
        <dbReference type="ARBA" id="ARBA00023212"/>
    </source>
</evidence>
<gene>
    <name evidence="11" type="primary">efhb</name>
</gene>
<dbReference type="GO" id="GO:0005509">
    <property type="term" value="F:calcium ion binding"/>
    <property type="evidence" value="ECO:0007669"/>
    <property type="project" value="InterPro"/>
</dbReference>
<dbReference type="InterPro" id="IPR011992">
    <property type="entry name" value="EF-hand-dom_pair"/>
</dbReference>
<evidence type="ECO:0000259" key="10">
    <source>
        <dbReference type="PROSITE" id="PS50222"/>
    </source>
</evidence>
<dbReference type="InterPro" id="IPR040193">
    <property type="entry name" value="EFHC1/EFHC2/EFHB"/>
</dbReference>
<evidence type="ECO:0000256" key="4">
    <source>
        <dbReference type="ARBA" id="ARBA00022737"/>
    </source>
</evidence>
<reference evidence="11" key="2">
    <citation type="submission" date="2025-08" db="UniProtKB">
        <authorList>
            <consortium name="Ensembl"/>
        </authorList>
    </citation>
    <scope>IDENTIFICATION</scope>
</reference>
<reference evidence="11" key="1">
    <citation type="submission" date="2023-05" db="EMBL/GenBank/DDBJ databases">
        <title>High-quality long-read genome of Scophthalmus maximus.</title>
        <authorList>
            <person name="Lien S."/>
            <person name="Martinez P."/>
        </authorList>
    </citation>
    <scope>NUCLEOTIDE SEQUENCE [LARGE SCALE GENOMIC DNA]</scope>
</reference>
<keyword evidence="5" id="KW-0106">Calcium</keyword>
<evidence type="ECO:0000313" key="12">
    <source>
        <dbReference type="Proteomes" id="UP000694558"/>
    </source>
</evidence>
<organism evidence="11 12">
    <name type="scientific">Scophthalmus maximus</name>
    <name type="common">Turbot</name>
    <name type="synonym">Psetta maxima</name>
    <dbReference type="NCBI Taxonomy" id="52904"/>
    <lineage>
        <taxon>Eukaryota</taxon>
        <taxon>Metazoa</taxon>
        <taxon>Chordata</taxon>
        <taxon>Craniata</taxon>
        <taxon>Vertebrata</taxon>
        <taxon>Euteleostomi</taxon>
        <taxon>Actinopterygii</taxon>
        <taxon>Neopterygii</taxon>
        <taxon>Teleostei</taxon>
        <taxon>Neoteleostei</taxon>
        <taxon>Acanthomorphata</taxon>
        <taxon>Carangaria</taxon>
        <taxon>Pleuronectiformes</taxon>
        <taxon>Pleuronectoidei</taxon>
        <taxon>Scophthalmidae</taxon>
        <taxon>Scophthalmus</taxon>
    </lineage>
</organism>
<evidence type="ECO:0000256" key="1">
    <source>
        <dbReference type="ARBA" id="ARBA00004611"/>
    </source>
</evidence>
<dbReference type="CDD" id="cd00051">
    <property type="entry name" value="EFh"/>
    <property type="match status" value="1"/>
</dbReference>
<keyword evidence="6" id="KW-0282">Flagellum</keyword>
<accession>A0A8D3AS29</accession>
<dbReference type="PANTHER" id="PTHR12086:SF12">
    <property type="entry name" value="EF-HAND DOMAIN-CONTAINING FAMILY MEMBER B"/>
    <property type="match status" value="1"/>
</dbReference>